<name>A0ABP0M032_9DINO</name>
<reference evidence="2 3" key="1">
    <citation type="submission" date="2024-02" db="EMBL/GenBank/DDBJ databases">
        <authorList>
            <person name="Chen Y."/>
            <person name="Shah S."/>
            <person name="Dougan E. K."/>
            <person name="Thang M."/>
            <person name="Chan C."/>
        </authorList>
    </citation>
    <scope>NUCLEOTIDE SEQUENCE [LARGE SCALE GENOMIC DNA]</scope>
</reference>
<keyword evidence="3" id="KW-1185">Reference proteome</keyword>
<sequence length="106" mass="11674">QAAGVSPKSLELKLVQLAPLLQDLQSLCAVSQNWASINAAAWSATHEYLFQEPGTKKVKKNHVQITPSRASTVARFSVHHWVRENQITSSTRSGKLHEEPGGQDMD</sequence>
<feature type="region of interest" description="Disordered" evidence="1">
    <location>
        <begin position="85"/>
        <end position="106"/>
    </location>
</feature>
<comment type="caution">
    <text evidence="2">The sequence shown here is derived from an EMBL/GenBank/DDBJ whole genome shotgun (WGS) entry which is preliminary data.</text>
</comment>
<accession>A0ABP0M032</accession>
<evidence type="ECO:0000313" key="3">
    <source>
        <dbReference type="Proteomes" id="UP001642464"/>
    </source>
</evidence>
<protein>
    <submittedName>
        <fullName evidence="2">Uncharacterized protein</fullName>
    </submittedName>
</protein>
<proteinExistence type="predicted"/>
<organism evidence="2 3">
    <name type="scientific">Durusdinium trenchii</name>
    <dbReference type="NCBI Taxonomy" id="1381693"/>
    <lineage>
        <taxon>Eukaryota</taxon>
        <taxon>Sar</taxon>
        <taxon>Alveolata</taxon>
        <taxon>Dinophyceae</taxon>
        <taxon>Suessiales</taxon>
        <taxon>Symbiodiniaceae</taxon>
        <taxon>Durusdinium</taxon>
    </lineage>
</organism>
<gene>
    <name evidence="2" type="ORF">SCF082_LOCUS25106</name>
</gene>
<feature type="non-terminal residue" evidence="2">
    <location>
        <position position="1"/>
    </location>
</feature>
<dbReference type="EMBL" id="CAXAMM010018779">
    <property type="protein sequence ID" value="CAK9044119.1"/>
    <property type="molecule type" value="Genomic_DNA"/>
</dbReference>
<evidence type="ECO:0000313" key="2">
    <source>
        <dbReference type="EMBL" id="CAK9044119.1"/>
    </source>
</evidence>
<evidence type="ECO:0000256" key="1">
    <source>
        <dbReference type="SAM" id="MobiDB-lite"/>
    </source>
</evidence>
<dbReference type="Proteomes" id="UP001642464">
    <property type="component" value="Unassembled WGS sequence"/>
</dbReference>